<feature type="compositionally biased region" description="Low complexity" evidence="1">
    <location>
        <begin position="41"/>
        <end position="52"/>
    </location>
</feature>
<evidence type="ECO:0000313" key="2">
    <source>
        <dbReference type="EMBL" id="KAK8175620.1"/>
    </source>
</evidence>
<reference evidence="2 3" key="1">
    <citation type="journal article" date="2022" name="G3 (Bethesda)">
        <title>Enemy or ally: a genomic approach to elucidate the lifestyle of Phyllosticta citrichinaensis.</title>
        <authorList>
            <person name="Buijs V.A."/>
            <person name="Groenewald J.Z."/>
            <person name="Haridas S."/>
            <person name="LaButti K.M."/>
            <person name="Lipzen A."/>
            <person name="Martin F.M."/>
            <person name="Barry K."/>
            <person name="Grigoriev I.V."/>
            <person name="Crous P.W."/>
            <person name="Seidl M.F."/>
        </authorList>
    </citation>
    <scope>NUCLEOTIDE SEQUENCE [LARGE SCALE GENOMIC DNA]</scope>
    <source>
        <strain evidence="2 3">CBS 129764</strain>
    </source>
</reference>
<protein>
    <submittedName>
        <fullName evidence="2">Uncharacterized protein</fullName>
    </submittedName>
</protein>
<keyword evidence="3" id="KW-1185">Reference proteome</keyword>
<evidence type="ECO:0000313" key="3">
    <source>
        <dbReference type="Proteomes" id="UP001456524"/>
    </source>
</evidence>
<organism evidence="2 3">
    <name type="scientific">Phyllosticta citrichinensis</name>
    <dbReference type="NCBI Taxonomy" id="1130410"/>
    <lineage>
        <taxon>Eukaryota</taxon>
        <taxon>Fungi</taxon>
        <taxon>Dikarya</taxon>
        <taxon>Ascomycota</taxon>
        <taxon>Pezizomycotina</taxon>
        <taxon>Dothideomycetes</taxon>
        <taxon>Dothideomycetes incertae sedis</taxon>
        <taxon>Botryosphaeriales</taxon>
        <taxon>Phyllostictaceae</taxon>
        <taxon>Phyllosticta</taxon>
    </lineage>
</organism>
<feature type="region of interest" description="Disordered" evidence="1">
    <location>
        <begin position="21"/>
        <end position="85"/>
    </location>
</feature>
<proteinExistence type="predicted"/>
<sequence>MGTRTKRGSLHASNLSHLACLPHRAVSAPRPRATTNDDETPLPTNPTNELPLAANLDSNTPSRANERTMKRTTDRRTKPQNLKTSTHTKRAKLVLFSILQHHITSPMFDRRSPPTAATAASPFFRPAPAVTRQLSAVLYAQSHCCPSITAPSPRRHTNDAIQTLRRRDRVRRAFKSALGISTLPPPFCLVDVETGAPLPEPHSASCLDYPARLAPFPLSPNCTYIARYPLHKALLSSLAPGRQSSDGFPGFVFKFILLPRTAESPTFDPTAVLWIYTVTQRLYHTHTNRVRSKSRRH</sequence>
<name>A0ABR1Y384_9PEZI</name>
<feature type="compositionally biased region" description="Basic and acidic residues" evidence="1">
    <location>
        <begin position="64"/>
        <end position="77"/>
    </location>
</feature>
<gene>
    <name evidence="2" type="ORF">IWX90DRAFT_412152</name>
</gene>
<evidence type="ECO:0000256" key="1">
    <source>
        <dbReference type="SAM" id="MobiDB-lite"/>
    </source>
</evidence>
<dbReference type="EMBL" id="JBBWUH010000002">
    <property type="protein sequence ID" value="KAK8175620.1"/>
    <property type="molecule type" value="Genomic_DNA"/>
</dbReference>
<accession>A0ABR1Y384</accession>
<comment type="caution">
    <text evidence="2">The sequence shown here is derived from an EMBL/GenBank/DDBJ whole genome shotgun (WGS) entry which is preliminary data.</text>
</comment>
<dbReference type="Proteomes" id="UP001456524">
    <property type="component" value="Unassembled WGS sequence"/>
</dbReference>